<gene>
    <name evidence="1" type="ORF">RHMOL_Rhmol06G0157600</name>
</gene>
<evidence type="ECO:0000313" key="2">
    <source>
        <dbReference type="Proteomes" id="UP001062846"/>
    </source>
</evidence>
<evidence type="ECO:0000313" key="1">
    <source>
        <dbReference type="EMBL" id="KAI8551088.1"/>
    </source>
</evidence>
<keyword evidence="2" id="KW-1185">Reference proteome</keyword>
<organism evidence="1 2">
    <name type="scientific">Rhododendron molle</name>
    <name type="common">Chinese azalea</name>
    <name type="synonym">Azalea mollis</name>
    <dbReference type="NCBI Taxonomy" id="49168"/>
    <lineage>
        <taxon>Eukaryota</taxon>
        <taxon>Viridiplantae</taxon>
        <taxon>Streptophyta</taxon>
        <taxon>Embryophyta</taxon>
        <taxon>Tracheophyta</taxon>
        <taxon>Spermatophyta</taxon>
        <taxon>Magnoliopsida</taxon>
        <taxon>eudicotyledons</taxon>
        <taxon>Gunneridae</taxon>
        <taxon>Pentapetalae</taxon>
        <taxon>asterids</taxon>
        <taxon>Ericales</taxon>
        <taxon>Ericaceae</taxon>
        <taxon>Ericoideae</taxon>
        <taxon>Rhodoreae</taxon>
        <taxon>Rhododendron</taxon>
    </lineage>
</organism>
<proteinExistence type="predicted"/>
<accession>A0ACC0NCN0</accession>
<sequence length="112" mass="11747">MGGGGRSVGDGSGEGGGVGWMILETSWAGCGGGGGGFSGYGDLPESGDSCWMDEDPVAVAHFMSYCEKRRGFQRLNLAMKGRWNDRTVDDALGMPAQHICGSYVSQKHLPVD</sequence>
<protein>
    <submittedName>
        <fullName evidence="1">Uncharacterized protein</fullName>
    </submittedName>
</protein>
<reference evidence="1" key="1">
    <citation type="submission" date="2022-02" db="EMBL/GenBank/DDBJ databases">
        <title>Plant Genome Project.</title>
        <authorList>
            <person name="Zhang R.-G."/>
        </authorList>
    </citation>
    <scope>NUCLEOTIDE SEQUENCE</scope>
    <source>
        <strain evidence="1">AT1</strain>
    </source>
</reference>
<name>A0ACC0NCN0_RHOML</name>
<dbReference type="Proteomes" id="UP001062846">
    <property type="component" value="Chromosome 6"/>
</dbReference>
<comment type="caution">
    <text evidence="1">The sequence shown here is derived from an EMBL/GenBank/DDBJ whole genome shotgun (WGS) entry which is preliminary data.</text>
</comment>
<dbReference type="EMBL" id="CM046393">
    <property type="protein sequence ID" value="KAI8551088.1"/>
    <property type="molecule type" value="Genomic_DNA"/>
</dbReference>